<feature type="transmembrane region" description="Helical" evidence="1">
    <location>
        <begin position="16"/>
        <end position="37"/>
    </location>
</feature>
<dbReference type="EMBL" id="VSSQ01012167">
    <property type="protein sequence ID" value="MPM48596.1"/>
    <property type="molecule type" value="Genomic_DNA"/>
</dbReference>
<comment type="caution">
    <text evidence="2">The sequence shown here is derived from an EMBL/GenBank/DDBJ whole genome shotgun (WGS) entry which is preliminary data.</text>
</comment>
<accession>A0A645A6N0</accession>
<sequence>MKNIERKLKLFKLQKWIVNSVIIAVVLVAIYCFWPFILMLGLYIIPIAAAVICFLLIAVLFKAYKYFSNKNTL</sequence>
<proteinExistence type="predicted"/>
<organism evidence="2">
    <name type="scientific">bioreactor metagenome</name>
    <dbReference type="NCBI Taxonomy" id="1076179"/>
    <lineage>
        <taxon>unclassified sequences</taxon>
        <taxon>metagenomes</taxon>
        <taxon>ecological metagenomes</taxon>
    </lineage>
</organism>
<dbReference type="AlphaFoldDB" id="A0A645A6N0"/>
<evidence type="ECO:0000313" key="2">
    <source>
        <dbReference type="EMBL" id="MPM48596.1"/>
    </source>
</evidence>
<evidence type="ECO:0000256" key="1">
    <source>
        <dbReference type="SAM" id="Phobius"/>
    </source>
</evidence>
<protein>
    <submittedName>
        <fullName evidence="2">Uncharacterized protein</fullName>
    </submittedName>
</protein>
<feature type="transmembrane region" description="Helical" evidence="1">
    <location>
        <begin position="43"/>
        <end position="64"/>
    </location>
</feature>
<keyword evidence="1" id="KW-1133">Transmembrane helix</keyword>
<reference evidence="2" key="1">
    <citation type="submission" date="2019-08" db="EMBL/GenBank/DDBJ databases">
        <authorList>
            <person name="Kucharzyk K."/>
            <person name="Murdoch R.W."/>
            <person name="Higgins S."/>
            <person name="Loffler F."/>
        </authorList>
    </citation>
    <scope>NUCLEOTIDE SEQUENCE</scope>
</reference>
<keyword evidence="1" id="KW-0472">Membrane</keyword>
<keyword evidence="1" id="KW-0812">Transmembrane</keyword>
<gene>
    <name evidence="2" type="ORF">SDC9_95321</name>
</gene>
<name>A0A645A6N0_9ZZZZ</name>